<organism evidence="1 2">
    <name type="scientific">Vespula germanica</name>
    <name type="common">German yellow jacket</name>
    <name type="synonym">Paravespula germanica</name>
    <dbReference type="NCBI Taxonomy" id="30212"/>
    <lineage>
        <taxon>Eukaryota</taxon>
        <taxon>Metazoa</taxon>
        <taxon>Ecdysozoa</taxon>
        <taxon>Arthropoda</taxon>
        <taxon>Hexapoda</taxon>
        <taxon>Insecta</taxon>
        <taxon>Pterygota</taxon>
        <taxon>Neoptera</taxon>
        <taxon>Endopterygota</taxon>
        <taxon>Hymenoptera</taxon>
        <taxon>Apocrita</taxon>
        <taxon>Aculeata</taxon>
        <taxon>Vespoidea</taxon>
        <taxon>Vespidae</taxon>
        <taxon>Vespinae</taxon>
        <taxon>Vespula</taxon>
    </lineage>
</organism>
<accession>A0A834K738</accession>
<evidence type="ECO:0000313" key="2">
    <source>
        <dbReference type="Proteomes" id="UP000617340"/>
    </source>
</evidence>
<dbReference type="AlphaFoldDB" id="A0A834K738"/>
<reference evidence="1" key="1">
    <citation type="journal article" date="2020" name="G3 (Bethesda)">
        <title>High-Quality Assemblies for Three Invasive Social Wasps from the &lt;i&gt;Vespula&lt;/i&gt; Genus.</title>
        <authorList>
            <person name="Harrop T.W.R."/>
            <person name="Guhlin J."/>
            <person name="McLaughlin G.M."/>
            <person name="Permina E."/>
            <person name="Stockwell P."/>
            <person name="Gilligan J."/>
            <person name="Le Lec M.F."/>
            <person name="Gruber M.A.M."/>
            <person name="Quinn O."/>
            <person name="Lovegrove M."/>
            <person name="Duncan E.J."/>
            <person name="Remnant E.J."/>
            <person name="Van Eeckhoven J."/>
            <person name="Graham B."/>
            <person name="Knapp R.A."/>
            <person name="Langford K.W."/>
            <person name="Kronenberg Z."/>
            <person name="Press M.O."/>
            <person name="Eacker S.M."/>
            <person name="Wilson-Rankin E.E."/>
            <person name="Purcell J."/>
            <person name="Lester P.J."/>
            <person name="Dearden P.K."/>
        </authorList>
    </citation>
    <scope>NUCLEOTIDE SEQUENCE</scope>
    <source>
        <strain evidence="1">Linc-1</strain>
    </source>
</reference>
<protein>
    <submittedName>
        <fullName evidence="1">Uncharacterized protein</fullName>
    </submittedName>
</protein>
<sequence length="86" mass="9903">MLLDTPPTVTIIDEIDRWMDGWTVGWMDEWMDGWMDGYSLDSGMGASTRGEYPICGQSKRQPVYTHVVSLLLANWRWTDLSTMTKV</sequence>
<proteinExistence type="predicted"/>
<dbReference type="Proteomes" id="UP000617340">
    <property type="component" value="Unassembled WGS sequence"/>
</dbReference>
<evidence type="ECO:0000313" key="1">
    <source>
        <dbReference type="EMBL" id="KAF7401393.1"/>
    </source>
</evidence>
<dbReference type="EMBL" id="JACSDZ010000006">
    <property type="protein sequence ID" value="KAF7401393.1"/>
    <property type="molecule type" value="Genomic_DNA"/>
</dbReference>
<comment type="caution">
    <text evidence="1">The sequence shown here is derived from an EMBL/GenBank/DDBJ whole genome shotgun (WGS) entry which is preliminary data.</text>
</comment>
<gene>
    <name evidence="1" type="ORF">HZH68_007213</name>
</gene>
<keyword evidence="2" id="KW-1185">Reference proteome</keyword>
<name>A0A834K738_VESGE</name>